<dbReference type="CDD" id="cd16936">
    <property type="entry name" value="HATPase_RsbW-like"/>
    <property type="match status" value="1"/>
</dbReference>
<dbReference type="KEGG" id="tfu:Tfu_2967"/>
<evidence type="ECO:0000313" key="3">
    <source>
        <dbReference type="EMBL" id="AAZ57000.1"/>
    </source>
</evidence>
<dbReference type="STRING" id="269800.Tfu_2967"/>
<dbReference type="OrthoDB" id="3435913at2"/>
<dbReference type="Gene3D" id="3.30.565.10">
    <property type="entry name" value="Histidine kinase-like ATPase, C-terminal domain"/>
    <property type="match status" value="1"/>
</dbReference>
<proteinExistence type="predicted"/>
<keyword evidence="1" id="KW-0808">Transferase</keyword>
<dbReference type="Pfam" id="PF13581">
    <property type="entry name" value="HATPase_c_2"/>
    <property type="match status" value="1"/>
</dbReference>
<evidence type="ECO:0000256" key="1">
    <source>
        <dbReference type="ARBA" id="ARBA00022527"/>
    </source>
</evidence>
<dbReference type="PANTHER" id="PTHR35526">
    <property type="entry name" value="ANTI-SIGMA-F FACTOR RSBW-RELATED"/>
    <property type="match status" value="1"/>
</dbReference>
<dbReference type="AlphaFoldDB" id="Q47KM2"/>
<feature type="domain" description="Histidine kinase/HSP90-like ATPase" evidence="2">
    <location>
        <begin position="15"/>
        <end position="121"/>
    </location>
</feature>
<evidence type="ECO:0000259" key="2">
    <source>
        <dbReference type="Pfam" id="PF13581"/>
    </source>
</evidence>
<dbReference type="HOGENOM" id="CLU_1601912_0_0_11"/>
<gene>
    <name evidence="3" type="ordered locus">Tfu_2967</name>
</gene>
<dbReference type="InterPro" id="IPR003594">
    <property type="entry name" value="HATPase_dom"/>
</dbReference>
<dbReference type="PANTHER" id="PTHR35526:SF3">
    <property type="entry name" value="ANTI-SIGMA-F FACTOR RSBW"/>
    <property type="match status" value="1"/>
</dbReference>
<reference evidence="3" key="1">
    <citation type="submission" date="2005-07" db="EMBL/GenBank/DDBJ databases">
        <title>Complete sequence of Thermobifida fusca YX.</title>
        <authorList>
            <consortium name="US DOE Joint Genome Institute"/>
            <person name="Copeland A."/>
            <person name="Lucas S."/>
            <person name="Lapidus A."/>
            <person name="Barry K."/>
            <person name="Detter J.C."/>
            <person name="Glavina T."/>
            <person name="Hammon N."/>
            <person name="Israni S."/>
            <person name="Pitluck S."/>
            <person name="Di Bartolo G."/>
            <person name="Chain P."/>
            <person name="Schmutz J."/>
            <person name="Larimer F."/>
            <person name="Land M."/>
            <person name="Lykidis A."/>
            <person name="Richardson P."/>
        </authorList>
    </citation>
    <scope>NUCLEOTIDE SEQUENCE</scope>
    <source>
        <strain evidence="3">YX</strain>
    </source>
</reference>
<dbReference type="GO" id="GO:0004674">
    <property type="term" value="F:protein serine/threonine kinase activity"/>
    <property type="evidence" value="ECO:0007669"/>
    <property type="project" value="UniProtKB-KW"/>
</dbReference>
<accession>Q47KM2</accession>
<dbReference type="InterPro" id="IPR036890">
    <property type="entry name" value="HATPase_C_sf"/>
</dbReference>
<sequence>MSDDARGLIQATRTFPGTAENCGRARSWVRSLLLAYPSIRDSVELVVSELFTNAIRHTASGEPGGAVRVTVRTEGDPPVLLRLEITDEGRREPMPAQVARAMLPPEDAQSGRGLFIASALSYAWGRLPASNGEVHPAAPTFHHRHGSMITWAEFALRPELQMAASP</sequence>
<dbReference type="InterPro" id="IPR050267">
    <property type="entry name" value="Anti-sigma-factor_SerPK"/>
</dbReference>
<dbReference type="EMBL" id="CP000088">
    <property type="protein sequence ID" value="AAZ57000.1"/>
    <property type="molecule type" value="Genomic_DNA"/>
</dbReference>
<dbReference type="RefSeq" id="WP_011293384.1">
    <property type="nucleotide sequence ID" value="NC_007333.1"/>
</dbReference>
<organism evidence="3">
    <name type="scientific">Thermobifida fusca (strain YX)</name>
    <dbReference type="NCBI Taxonomy" id="269800"/>
    <lineage>
        <taxon>Bacteria</taxon>
        <taxon>Bacillati</taxon>
        <taxon>Actinomycetota</taxon>
        <taxon>Actinomycetes</taxon>
        <taxon>Streptosporangiales</taxon>
        <taxon>Nocardiopsidaceae</taxon>
        <taxon>Thermobifida</taxon>
    </lineage>
</organism>
<keyword evidence="1" id="KW-0418">Kinase</keyword>
<dbReference type="SUPFAM" id="SSF55874">
    <property type="entry name" value="ATPase domain of HSP90 chaperone/DNA topoisomerase II/histidine kinase"/>
    <property type="match status" value="1"/>
</dbReference>
<name>Q47KM2_THEFY</name>
<protein>
    <recommendedName>
        <fullName evidence="2">Histidine kinase/HSP90-like ATPase domain-containing protein</fullName>
    </recommendedName>
</protein>
<keyword evidence="1" id="KW-0723">Serine/threonine-protein kinase</keyword>
<dbReference type="eggNOG" id="COG2172">
    <property type="taxonomic scope" value="Bacteria"/>
</dbReference>